<sequence length="111" mass="12000">MNGSGAYGWLLLGLAVVLELTGTLSMKLSHGFTRLWPSVAMFICYAASFTSLNFALKYMQLSVAYAIWSGVGIVLIAVAGWLMFKQPLSGLSLFWMSIIITGVVGLNMSVK</sequence>
<feature type="transmembrane region" description="Helical" evidence="8">
    <location>
        <begin position="6"/>
        <end position="24"/>
    </location>
</feature>
<dbReference type="FunFam" id="1.10.3730.20:FF:000001">
    <property type="entry name" value="Quaternary ammonium compound resistance transporter SugE"/>
    <property type="match status" value="1"/>
</dbReference>
<dbReference type="PANTHER" id="PTHR30561:SF1">
    <property type="entry name" value="MULTIDRUG TRANSPORTER EMRE"/>
    <property type="match status" value="1"/>
</dbReference>
<dbReference type="GO" id="GO:0022857">
    <property type="term" value="F:transmembrane transporter activity"/>
    <property type="evidence" value="ECO:0007669"/>
    <property type="project" value="InterPro"/>
</dbReference>
<dbReference type="Gene3D" id="1.10.3730.20">
    <property type="match status" value="1"/>
</dbReference>
<dbReference type="InterPro" id="IPR000390">
    <property type="entry name" value="Small_drug/metabolite_transptr"/>
</dbReference>
<evidence type="ECO:0000256" key="5">
    <source>
        <dbReference type="ARBA" id="ARBA00022989"/>
    </source>
</evidence>
<evidence type="ECO:0000256" key="2">
    <source>
        <dbReference type="ARBA" id="ARBA00022448"/>
    </source>
</evidence>
<keyword evidence="5 8" id="KW-1133">Transmembrane helix</keyword>
<dbReference type="InterPro" id="IPR045324">
    <property type="entry name" value="Small_multidrug_res"/>
</dbReference>
<dbReference type="Proteomes" id="UP000570361">
    <property type="component" value="Unassembled WGS sequence"/>
</dbReference>
<evidence type="ECO:0000313" key="9">
    <source>
        <dbReference type="EMBL" id="MBB3112411.1"/>
    </source>
</evidence>
<reference evidence="9 10" key="1">
    <citation type="submission" date="2020-08" db="EMBL/GenBank/DDBJ databases">
        <title>Genomic Encyclopedia of Type Strains, Phase III (KMG-III): the genomes of soil and plant-associated and newly described type strains.</title>
        <authorList>
            <person name="Whitman W."/>
        </authorList>
    </citation>
    <scope>NUCLEOTIDE SEQUENCE [LARGE SCALE GENOMIC DNA]</scope>
    <source>
        <strain evidence="9 10">CECT 5862</strain>
    </source>
</reference>
<proteinExistence type="inferred from homology"/>
<evidence type="ECO:0000256" key="8">
    <source>
        <dbReference type="SAM" id="Phobius"/>
    </source>
</evidence>
<evidence type="ECO:0000256" key="3">
    <source>
        <dbReference type="ARBA" id="ARBA00022475"/>
    </source>
</evidence>
<evidence type="ECO:0000256" key="1">
    <source>
        <dbReference type="ARBA" id="ARBA00004651"/>
    </source>
</evidence>
<organism evidence="9 10">
    <name type="scientific">Paenibacillus phyllosphaerae</name>
    <dbReference type="NCBI Taxonomy" id="274593"/>
    <lineage>
        <taxon>Bacteria</taxon>
        <taxon>Bacillati</taxon>
        <taxon>Bacillota</taxon>
        <taxon>Bacilli</taxon>
        <taxon>Bacillales</taxon>
        <taxon>Paenibacillaceae</taxon>
        <taxon>Paenibacillus</taxon>
    </lineage>
</organism>
<dbReference type="SUPFAM" id="SSF103481">
    <property type="entry name" value="Multidrug resistance efflux transporter EmrE"/>
    <property type="match status" value="1"/>
</dbReference>
<keyword evidence="2" id="KW-0813">Transport</keyword>
<dbReference type="AlphaFoldDB" id="A0A7W5B220"/>
<feature type="transmembrane region" description="Helical" evidence="8">
    <location>
        <begin position="91"/>
        <end position="110"/>
    </location>
</feature>
<dbReference type="Pfam" id="PF00893">
    <property type="entry name" value="Multi_Drug_Res"/>
    <property type="match status" value="1"/>
</dbReference>
<comment type="subcellular location">
    <subcellularLocation>
        <location evidence="1 7">Cell membrane</location>
        <topology evidence="1 7">Multi-pass membrane protein</topology>
    </subcellularLocation>
</comment>
<evidence type="ECO:0000256" key="7">
    <source>
        <dbReference type="RuleBase" id="RU003942"/>
    </source>
</evidence>
<gene>
    <name evidence="9" type="ORF">FHS18_004512</name>
</gene>
<dbReference type="RefSeq" id="WP_183602535.1">
    <property type="nucleotide sequence ID" value="NZ_JACHXK010000012.1"/>
</dbReference>
<keyword evidence="6 8" id="KW-0472">Membrane</keyword>
<comment type="similarity">
    <text evidence="7">Belongs to the drug/metabolite transporter (DMT) superfamily. Small multidrug resistance (SMR) (TC 2.A.7.1) family.</text>
</comment>
<dbReference type="GO" id="GO:0005886">
    <property type="term" value="C:plasma membrane"/>
    <property type="evidence" value="ECO:0007669"/>
    <property type="project" value="UniProtKB-SubCell"/>
</dbReference>
<keyword evidence="4 7" id="KW-0812">Transmembrane</keyword>
<dbReference type="PANTHER" id="PTHR30561">
    <property type="entry name" value="SMR FAMILY PROTON-DEPENDENT DRUG EFFLUX TRANSPORTER SUGE"/>
    <property type="match status" value="1"/>
</dbReference>
<evidence type="ECO:0000313" key="10">
    <source>
        <dbReference type="Proteomes" id="UP000570361"/>
    </source>
</evidence>
<evidence type="ECO:0000256" key="4">
    <source>
        <dbReference type="ARBA" id="ARBA00022692"/>
    </source>
</evidence>
<keyword evidence="10" id="KW-1185">Reference proteome</keyword>
<protein>
    <submittedName>
        <fullName evidence="9">Small multidrug resistance pump</fullName>
    </submittedName>
</protein>
<evidence type="ECO:0000256" key="6">
    <source>
        <dbReference type="ARBA" id="ARBA00023136"/>
    </source>
</evidence>
<accession>A0A7W5B220</accession>
<comment type="caution">
    <text evidence="9">The sequence shown here is derived from an EMBL/GenBank/DDBJ whole genome shotgun (WGS) entry which is preliminary data.</text>
</comment>
<dbReference type="InterPro" id="IPR037185">
    <property type="entry name" value="EmrE-like"/>
</dbReference>
<keyword evidence="3" id="KW-1003">Cell membrane</keyword>
<dbReference type="EMBL" id="JACHXK010000012">
    <property type="protein sequence ID" value="MBB3112411.1"/>
    <property type="molecule type" value="Genomic_DNA"/>
</dbReference>
<feature type="transmembrane region" description="Helical" evidence="8">
    <location>
        <begin position="62"/>
        <end position="84"/>
    </location>
</feature>
<name>A0A7W5B220_9BACL</name>
<feature type="transmembrane region" description="Helical" evidence="8">
    <location>
        <begin position="36"/>
        <end position="56"/>
    </location>
</feature>